<sequence>MAHGYMSSGMLPNQYKRLCANAGIGQISDVNLKKSMILYGEVVAEQARASMQDAMDEEIGDQPGRTLSIVTDARHAQRRNSYRSDIMALGQNNHKVLAYAPVTKEEQRSSQKHEMYGTTKLYQQFDELGVQIADHAHDRNHTINKFIKDRPPYADGTRTSNSNDTWHATKSIAKKFRKVASGARRNQGVTWHPQLADKGAAVKTHFYWSMAGCGGSEQALQQSLLNIVDHYKNQHDNCNAASRCRTDPNYRPRKLILQDQRAVEMLRSFIQKQDVYRHPSDYVLCRDTLYVESFNNACLQYLDKRIFFRTLNYGLRMNLAILDWNEHVDRPATSRSNRVSVANPRQNNGGKRVLSAKTNNFLRDLLLTFLQRVRTAGGLPDLPQGRRRNADVQEDGDRLSDSSDYSSSDEEE</sequence>
<feature type="region of interest" description="Disordered" evidence="1">
    <location>
        <begin position="378"/>
        <end position="412"/>
    </location>
</feature>
<proteinExistence type="predicted"/>
<keyword evidence="3" id="KW-1185">Reference proteome</keyword>
<evidence type="ECO:0000313" key="4">
    <source>
        <dbReference type="RefSeq" id="XP_019630206.1"/>
    </source>
</evidence>
<feature type="region of interest" description="Disordered" evidence="1">
    <location>
        <begin position="333"/>
        <end position="353"/>
    </location>
</feature>
<dbReference type="RefSeq" id="XP_019630206.1">
    <property type="nucleotide sequence ID" value="XM_019774647.1"/>
</dbReference>
<dbReference type="PANTHER" id="PTHR31751">
    <property type="entry name" value="SI:CH211-108C17.2-RELATED-RELATED"/>
    <property type="match status" value="1"/>
</dbReference>
<dbReference type="Proteomes" id="UP000515135">
    <property type="component" value="Unplaced"/>
</dbReference>
<dbReference type="InterPro" id="IPR049012">
    <property type="entry name" value="Mutator_transp_dom"/>
</dbReference>
<dbReference type="OrthoDB" id="5956574at2759"/>
<gene>
    <name evidence="4" type="primary">LOC109474354</name>
</gene>
<protein>
    <submittedName>
        <fullName evidence="4">Uncharacterized protein LOC109474354</fullName>
    </submittedName>
</protein>
<evidence type="ECO:0000259" key="2">
    <source>
        <dbReference type="Pfam" id="PF20700"/>
    </source>
</evidence>
<accession>A0A6P4ZKN8</accession>
<name>A0A6P4ZKN8_BRABE</name>
<dbReference type="GeneID" id="109474354"/>
<evidence type="ECO:0000256" key="1">
    <source>
        <dbReference type="SAM" id="MobiDB-lite"/>
    </source>
</evidence>
<reference evidence="4" key="1">
    <citation type="submission" date="2025-08" db="UniProtKB">
        <authorList>
            <consortium name="RefSeq"/>
        </authorList>
    </citation>
    <scope>IDENTIFICATION</scope>
    <source>
        <tissue evidence="4">Gonad</tissue>
    </source>
</reference>
<organism evidence="3 4">
    <name type="scientific">Branchiostoma belcheri</name>
    <name type="common">Amphioxus</name>
    <dbReference type="NCBI Taxonomy" id="7741"/>
    <lineage>
        <taxon>Eukaryota</taxon>
        <taxon>Metazoa</taxon>
        <taxon>Chordata</taxon>
        <taxon>Cephalochordata</taxon>
        <taxon>Leptocardii</taxon>
        <taxon>Amphioxiformes</taxon>
        <taxon>Branchiostomatidae</taxon>
        <taxon>Branchiostoma</taxon>
    </lineage>
</organism>
<evidence type="ECO:0000313" key="3">
    <source>
        <dbReference type="Proteomes" id="UP000515135"/>
    </source>
</evidence>
<dbReference type="KEGG" id="bbel:109474354"/>
<dbReference type="AlphaFoldDB" id="A0A6P4ZKN8"/>
<dbReference type="Pfam" id="PF20700">
    <property type="entry name" value="Mutator"/>
    <property type="match status" value="1"/>
</dbReference>
<feature type="compositionally biased region" description="Basic and acidic residues" evidence="1">
    <location>
        <begin position="388"/>
        <end position="401"/>
    </location>
</feature>
<feature type="domain" description="Mutator-like transposase" evidence="2">
    <location>
        <begin position="107"/>
        <end position="242"/>
    </location>
</feature>
<feature type="compositionally biased region" description="Polar residues" evidence="1">
    <location>
        <begin position="333"/>
        <end position="349"/>
    </location>
</feature>